<sequence length="406" mass="46242">MRTLLQAPPGFGKSRRLAKVAVEHGGRTLFFVRSHLEALQVYSYIAEYGGSAALMFGRSSLCKFGARTATECLLLRERGICKARYKYINRKFAKIDDIYNAGVCPYEYLQAIGRQSKIAVLPIAYLESQEYLSSIADLLRESDLVIIDEAHNLLLHDLLVEKDVPSDMICDPHARRCVLLPIMGELLKGRNVLLASASVTKPFSEIFIKFLDINYINNDNIFFENLVIDIYPIKIRYINRISKSTVLLIKKILNDTFSVFNKIILFLPNKKLYEYYKVKLREYPLSDRPLGDIPHIVITYFGSPLSEGVNVDADAAILVGFPIPNVTDSWLKAKMQIVDRLGLSGFKYVLLFAAVSNSVQAMGRVMRGLENREKYVAAVDDRFWKYRWAMPKWFANSAVLREAPTR</sequence>
<dbReference type="EMBL" id="CP002590">
    <property type="protein sequence ID" value="AEA11729.1"/>
    <property type="molecule type" value="Genomic_DNA"/>
</dbReference>
<dbReference type="Gene3D" id="3.40.50.300">
    <property type="entry name" value="P-loop containing nucleotide triphosphate hydrolases"/>
    <property type="match status" value="2"/>
</dbReference>
<dbReference type="InterPro" id="IPR027417">
    <property type="entry name" value="P-loop_NTPase"/>
</dbReference>
<dbReference type="SUPFAM" id="SSF52540">
    <property type="entry name" value="P-loop containing nucleoside triphosphate hydrolases"/>
    <property type="match status" value="1"/>
</dbReference>
<keyword evidence="3" id="KW-0378">Hydrolase</keyword>
<dbReference type="GO" id="GO:0006139">
    <property type="term" value="P:nucleobase-containing compound metabolic process"/>
    <property type="evidence" value="ECO:0007669"/>
    <property type="project" value="InterPro"/>
</dbReference>
<keyword evidence="3" id="KW-0067">ATP-binding</keyword>
<name>F2L1Y8_THEU7</name>
<keyword evidence="3" id="KW-0347">Helicase</keyword>
<dbReference type="PANTHER" id="PTHR11472:SF34">
    <property type="entry name" value="REGULATOR OF TELOMERE ELONGATION HELICASE 1"/>
    <property type="match status" value="1"/>
</dbReference>
<dbReference type="KEGG" id="tuz:TUZN_0231"/>
<keyword evidence="4" id="KW-1185">Reference proteome</keyword>
<dbReference type="PROSITE" id="PS51192">
    <property type="entry name" value="HELICASE_ATP_BIND_1"/>
    <property type="match status" value="1"/>
</dbReference>
<dbReference type="HOGENOM" id="CLU_691906_0_0_2"/>
<dbReference type="eggNOG" id="arCOG00770">
    <property type="taxonomic scope" value="Archaea"/>
</dbReference>
<dbReference type="RefSeq" id="WP_013679065.1">
    <property type="nucleotide sequence ID" value="NC_015315.1"/>
</dbReference>
<accession>F2L1Y8</accession>
<dbReference type="GO" id="GO:0005524">
    <property type="term" value="F:ATP binding"/>
    <property type="evidence" value="ECO:0007669"/>
    <property type="project" value="InterPro"/>
</dbReference>
<dbReference type="Pfam" id="PF06733">
    <property type="entry name" value="DEAD_2"/>
    <property type="match status" value="1"/>
</dbReference>
<reference evidence="3 4" key="1">
    <citation type="journal article" date="2011" name="J. Bacteriol.">
        <title>Complete genome sequence of the thermoacidophilic crenarchaeon Thermoproteus uzoniensis 768-20.</title>
        <authorList>
            <person name="Mardanov A.V."/>
            <person name="Gumerov V.M."/>
            <person name="Beletsky A.V."/>
            <person name="Prokofeva M.I."/>
            <person name="Bonch-Osmolovskaya E.A."/>
            <person name="Ravin N.V."/>
            <person name="Skryabin K.G."/>
        </authorList>
    </citation>
    <scope>NUCLEOTIDE SEQUENCE [LARGE SCALE GENOMIC DNA]</scope>
    <source>
        <strain evidence="3 4">768-20</strain>
    </source>
</reference>
<dbReference type="InterPro" id="IPR014001">
    <property type="entry name" value="Helicase_ATP-bd"/>
</dbReference>
<protein>
    <submittedName>
        <fullName evidence="3">Helicase c2</fullName>
    </submittedName>
</protein>
<dbReference type="PANTHER" id="PTHR11472">
    <property type="entry name" value="DNA REPAIR DEAD HELICASE RAD3/XP-D SUBFAMILY MEMBER"/>
    <property type="match status" value="1"/>
</dbReference>
<dbReference type="AlphaFoldDB" id="F2L1Y8"/>
<keyword evidence="3" id="KW-0547">Nucleotide-binding</keyword>
<dbReference type="Pfam" id="PF13307">
    <property type="entry name" value="Helicase_C_2"/>
    <property type="match status" value="1"/>
</dbReference>
<reference key="2">
    <citation type="submission" date="2011-03" db="EMBL/GenBank/DDBJ databases">
        <title>Complete genome sequence of the thermoacidophilic crenarchaeon Thermoproteus uzoniensis 768-20.</title>
        <authorList>
            <person name="Mardanov A.V."/>
            <person name="Gumerov V.M."/>
            <person name="Beletsky A.V."/>
            <person name="Prokofeva M.I."/>
            <person name="Bonch-Osmolovskaya E.A."/>
            <person name="Ravin N.V."/>
            <person name="Skryabin K.G."/>
        </authorList>
    </citation>
    <scope>NUCLEOTIDE SEQUENCE</scope>
    <source>
        <strain>768-20</strain>
    </source>
</reference>
<dbReference type="GO" id="GO:0016818">
    <property type="term" value="F:hydrolase activity, acting on acid anhydrides, in phosphorus-containing anhydrides"/>
    <property type="evidence" value="ECO:0007669"/>
    <property type="project" value="InterPro"/>
</dbReference>
<dbReference type="Proteomes" id="UP000008138">
    <property type="component" value="Chromosome"/>
</dbReference>
<dbReference type="GO" id="GO:0003677">
    <property type="term" value="F:DNA binding"/>
    <property type="evidence" value="ECO:0007669"/>
    <property type="project" value="UniProtKB-KW"/>
</dbReference>
<dbReference type="STRING" id="999630.TUZN_0231"/>
<dbReference type="SMART" id="SM00491">
    <property type="entry name" value="HELICc2"/>
    <property type="match status" value="1"/>
</dbReference>
<dbReference type="InterPro" id="IPR045028">
    <property type="entry name" value="DinG/Rad3-like"/>
</dbReference>
<dbReference type="InterPro" id="IPR006555">
    <property type="entry name" value="ATP-dep_Helicase_C"/>
</dbReference>
<evidence type="ECO:0000256" key="1">
    <source>
        <dbReference type="ARBA" id="ARBA00023125"/>
    </source>
</evidence>
<evidence type="ECO:0000259" key="2">
    <source>
        <dbReference type="PROSITE" id="PS51192"/>
    </source>
</evidence>
<dbReference type="OrthoDB" id="27512at2157"/>
<organism evidence="3 4">
    <name type="scientific">Thermoproteus uzoniensis (strain 768-20)</name>
    <dbReference type="NCBI Taxonomy" id="999630"/>
    <lineage>
        <taxon>Archaea</taxon>
        <taxon>Thermoproteota</taxon>
        <taxon>Thermoprotei</taxon>
        <taxon>Thermoproteales</taxon>
        <taxon>Thermoproteaceae</taxon>
        <taxon>Thermoproteus</taxon>
    </lineage>
</organism>
<feature type="domain" description="Helicase ATP-binding" evidence="2">
    <location>
        <begin position="1"/>
        <end position="217"/>
    </location>
</feature>
<dbReference type="GO" id="GO:0003678">
    <property type="term" value="F:DNA helicase activity"/>
    <property type="evidence" value="ECO:0007669"/>
    <property type="project" value="InterPro"/>
</dbReference>
<keyword evidence="1" id="KW-0238">DNA-binding</keyword>
<dbReference type="GeneID" id="10359778"/>
<proteinExistence type="predicted"/>
<evidence type="ECO:0000313" key="4">
    <source>
        <dbReference type="Proteomes" id="UP000008138"/>
    </source>
</evidence>
<dbReference type="InterPro" id="IPR010614">
    <property type="entry name" value="RAD3-like_helicase_DEAD"/>
</dbReference>
<evidence type="ECO:0000313" key="3">
    <source>
        <dbReference type="EMBL" id="AEA11729.1"/>
    </source>
</evidence>
<gene>
    <name evidence="3" type="ordered locus">TUZN_0231</name>
</gene>